<name>A0A7X1NYA6_9DEIO</name>
<dbReference type="InterPro" id="IPR014017">
    <property type="entry name" value="DNA_helicase_UvrD-like_C"/>
</dbReference>
<dbReference type="Pfam" id="PF13361">
    <property type="entry name" value="UvrD_C"/>
    <property type="match status" value="2"/>
</dbReference>
<keyword evidence="10" id="KW-0413">Isomerase</keyword>
<comment type="caution">
    <text evidence="17">The sequence shown here is derived from an EMBL/GenBank/DDBJ whole genome shotgun (WGS) entry which is preliminary data.</text>
</comment>
<dbReference type="PROSITE" id="PS51198">
    <property type="entry name" value="UVRD_HELICASE_ATP_BIND"/>
    <property type="match status" value="1"/>
</dbReference>
<dbReference type="GO" id="GO:0043138">
    <property type="term" value="F:3'-5' DNA helicase activity"/>
    <property type="evidence" value="ECO:0007669"/>
    <property type="project" value="UniProtKB-EC"/>
</dbReference>
<dbReference type="GO" id="GO:0009338">
    <property type="term" value="C:exodeoxyribonuclease V complex"/>
    <property type="evidence" value="ECO:0007669"/>
    <property type="project" value="TreeGrafter"/>
</dbReference>
<dbReference type="GO" id="GO:0000725">
    <property type="term" value="P:recombinational repair"/>
    <property type="evidence" value="ECO:0007669"/>
    <property type="project" value="TreeGrafter"/>
</dbReference>
<keyword evidence="3" id="KW-0227">DNA damage</keyword>
<dbReference type="GO" id="GO:0004527">
    <property type="term" value="F:exonuclease activity"/>
    <property type="evidence" value="ECO:0007669"/>
    <property type="project" value="UniProtKB-KW"/>
</dbReference>
<protein>
    <recommendedName>
        <fullName evidence="12">DNA 3'-5' helicase</fullName>
        <ecNumber evidence="12">5.6.2.4</ecNumber>
    </recommendedName>
</protein>
<evidence type="ECO:0000256" key="14">
    <source>
        <dbReference type="PROSITE-ProRule" id="PRU00560"/>
    </source>
</evidence>
<evidence type="ECO:0000256" key="12">
    <source>
        <dbReference type="ARBA" id="ARBA00034808"/>
    </source>
</evidence>
<evidence type="ECO:0000256" key="5">
    <source>
        <dbReference type="ARBA" id="ARBA00022806"/>
    </source>
</evidence>
<keyword evidence="2 14" id="KW-0547">Nucleotide-binding</keyword>
<evidence type="ECO:0000256" key="4">
    <source>
        <dbReference type="ARBA" id="ARBA00022801"/>
    </source>
</evidence>
<accession>A0A7X1NYA6</accession>
<keyword evidence="5 14" id="KW-0347">Helicase</keyword>
<proteinExistence type="predicted"/>
<dbReference type="Pfam" id="PF12705">
    <property type="entry name" value="PDDEXK_1"/>
    <property type="match status" value="1"/>
</dbReference>
<dbReference type="InterPro" id="IPR000212">
    <property type="entry name" value="DNA_helicase_UvrD/REP"/>
</dbReference>
<sequence length="1087" mass="117254">MPLPELCGEGERVTLTDEQQRGITFGGSVAIDAGAGSGKTFVLTRRLLRQMQEGLQPEELVAVTFTEAAAAELRTRLQTLLEEEAHRSGDARLASAARTLPLAQISTIHALCARIIRDHPVESGAGLRFQVLDESQAAVWLDGVLPDVLATLPPGAFGAVPAALALDAVTLMLRDPHRAEAALQVSLTGHEARQQALEERLERQAQEAAGGWEDALHLLRGHSSSDPDDGLERARMAALQAAAVTGSWTVRQAAMHGALRSVRSNAGNARVWGAAKAVVHKAVQTLQRLSVPQGPLEAEVWQAQAVPVLARLYGHAQGRLNALKAEQEVLTFADLERLAARTLRHDEVRAYYQARWKAVCVDEFQDTSPLQWEILSALAPEGVNFTVVGDEKQSIYAFRGADVRPFREARAQIAARGGATISLHRSFRTHAPLVEVINTFFQSFMPGPSGAGSTAASFTPLQAHRRHAPHPSPPCELHVVRGPVGVTELRAAEADLIAHRIQALLAEGRTVEERGRIRPLTYRDVAVLLRIRTNLPLYEGALFHAGIPSAVQGGRGLLDRPEVRDLTQLLFFLAQPADDLALAAVLRSPMFGWSDERLRDVAAPRPRGFSLWQALDAAGAPPLLQTLCERRGSLTASALVTLALEGTQHATVMASLPDGMRRLANIDAFLSLLHTWAAAGRADVQSAALALQDALRLDLPVPEATLGSDDAVQIMTIHGSKGLEFPVVIVPDLLQQGRADSAPLLMDAERGLALRVPGLPGAQQPALHLKLQDLQAERRASEAERLMYVALTRAADALILTMAAKPSQAPDVAALTRGFPQEDVTRFAYEHHRIPRPEPWTLRRTGRVHGARMQESMALPESLPVTSLGAYLHCPRAFGYRYVAGRPPFSALWTEPGPLGTGRAGGAVIGSAVHQAIELGWSAAAIRAGFPHLRDAERQEVATLAGALSSPAFAALPTQPPQREVPLSLTFEDLQFEGVIDAHYGHWLVDYKTDRSVSPDDHAPQLALYLQATGAERASLAYLRQEVLYTLNPAEVERGLAQARHAAQGIRAGVFTPTPSAPACRLCLYRQVCDASLFASAPDAALA</sequence>
<dbReference type="Pfam" id="PF00580">
    <property type="entry name" value="UvrD-helicase"/>
    <property type="match status" value="1"/>
</dbReference>
<dbReference type="InterPro" id="IPR011604">
    <property type="entry name" value="PDDEXK-like_dom_sf"/>
</dbReference>
<evidence type="ECO:0000256" key="2">
    <source>
        <dbReference type="ARBA" id="ARBA00022741"/>
    </source>
</evidence>
<comment type="catalytic activity">
    <reaction evidence="13">
        <text>ATP + H2O = ADP + phosphate + H(+)</text>
        <dbReference type="Rhea" id="RHEA:13065"/>
        <dbReference type="ChEBI" id="CHEBI:15377"/>
        <dbReference type="ChEBI" id="CHEBI:15378"/>
        <dbReference type="ChEBI" id="CHEBI:30616"/>
        <dbReference type="ChEBI" id="CHEBI:43474"/>
        <dbReference type="ChEBI" id="CHEBI:456216"/>
        <dbReference type="EC" id="5.6.2.4"/>
    </reaction>
</comment>
<keyword evidence="1" id="KW-0540">Nuclease</keyword>
<evidence type="ECO:0000256" key="7">
    <source>
        <dbReference type="ARBA" id="ARBA00022840"/>
    </source>
</evidence>
<evidence type="ECO:0000256" key="8">
    <source>
        <dbReference type="ARBA" id="ARBA00023125"/>
    </source>
</evidence>
<dbReference type="InterPro" id="IPR014016">
    <property type="entry name" value="UvrD-like_ATP-bd"/>
</dbReference>
<dbReference type="SUPFAM" id="SSF52540">
    <property type="entry name" value="P-loop containing nucleoside triphosphate hydrolases"/>
    <property type="match status" value="1"/>
</dbReference>
<evidence type="ECO:0000256" key="11">
    <source>
        <dbReference type="ARBA" id="ARBA00034617"/>
    </source>
</evidence>
<evidence type="ECO:0000313" key="17">
    <source>
        <dbReference type="EMBL" id="MPY67729.1"/>
    </source>
</evidence>
<keyword evidence="4 14" id="KW-0378">Hydrolase</keyword>
<evidence type="ECO:0000259" key="16">
    <source>
        <dbReference type="PROSITE" id="PS51217"/>
    </source>
</evidence>
<evidence type="ECO:0000256" key="1">
    <source>
        <dbReference type="ARBA" id="ARBA00022722"/>
    </source>
</evidence>
<evidence type="ECO:0000256" key="6">
    <source>
        <dbReference type="ARBA" id="ARBA00022839"/>
    </source>
</evidence>
<keyword evidence="8" id="KW-0238">DNA-binding</keyword>
<dbReference type="AlphaFoldDB" id="A0A7X1NYA6"/>
<comment type="catalytic activity">
    <reaction evidence="11">
        <text>Couples ATP hydrolysis with the unwinding of duplex DNA by translocating in the 3'-5' direction.</text>
        <dbReference type="EC" id="5.6.2.4"/>
    </reaction>
</comment>
<keyword evidence="9" id="KW-0234">DNA repair</keyword>
<dbReference type="InterPro" id="IPR038726">
    <property type="entry name" value="PDDEXK_AddAB-type"/>
</dbReference>
<dbReference type="GO" id="GO:0003677">
    <property type="term" value="F:DNA binding"/>
    <property type="evidence" value="ECO:0007669"/>
    <property type="project" value="UniProtKB-KW"/>
</dbReference>
<dbReference type="EC" id="5.6.2.4" evidence="12"/>
<dbReference type="EMBL" id="WBSL01000008">
    <property type="protein sequence ID" value="MPY67729.1"/>
    <property type="molecule type" value="Genomic_DNA"/>
</dbReference>
<keyword evidence="18" id="KW-1185">Reference proteome</keyword>
<gene>
    <name evidence="17" type="ORF">F8S09_13740</name>
</gene>
<dbReference type="Gene3D" id="3.40.50.300">
    <property type="entry name" value="P-loop containing nucleotide triphosphate hydrolases"/>
    <property type="match status" value="4"/>
</dbReference>
<evidence type="ECO:0000256" key="10">
    <source>
        <dbReference type="ARBA" id="ARBA00023235"/>
    </source>
</evidence>
<dbReference type="PANTHER" id="PTHR11070:SF23">
    <property type="entry name" value="RECBCD ENZYME SUBUNIT RECB"/>
    <property type="match status" value="1"/>
</dbReference>
<feature type="domain" description="UvrD-like helicase C-terminal" evidence="16">
    <location>
        <begin position="449"/>
        <end position="722"/>
    </location>
</feature>
<dbReference type="Gene3D" id="3.90.320.10">
    <property type="match status" value="1"/>
</dbReference>
<feature type="binding site" evidence="14">
    <location>
        <begin position="33"/>
        <end position="40"/>
    </location>
    <ligand>
        <name>ATP</name>
        <dbReference type="ChEBI" id="CHEBI:30616"/>
    </ligand>
</feature>
<keyword evidence="6" id="KW-0269">Exonuclease</keyword>
<keyword evidence="7 14" id="KW-0067">ATP-binding</keyword>
<dbReference type="Gene3D" id="1.10.486.10">
    <property type="entry name" value="PCRA, domain 4"/>
    <property type="match status" value="1"/>
</dbReference>
<dbReference type="PROSITE" id="PS51217">
    <property type="entry name" value="UVRD_HELICASE_CTER"/>
    <property type="match status" value="1"/>
</dbReference>
<dbReference type="Proteomes" id="UP000484842">
    <property type="component" value="Unassembled WGS sequence"/>
</dbReference>
<feature type="domain" description="UvrD-like helicase ATP-binding" evidence="15">
    <location>
        <begin position="12"/>
        <end position="430"/>
    </location>
</feature>
<evidence type="ECO:0000256" key="3">
    <source>
        <dbReference type="ARBA" id="ARBA00022763"/>
    </source>
</evidence>
<organism evidence="17 18">
    <name type="scientific">Deinococcus terrestris</name>
    <dbReference type="NCBI Taxonomy" id="2651870"/>
    <lineage>
        <taxon>Bacteria</taxon>
        <taxon>Thermotogati</taxon>
        <taxon>Deinococcota</taxon>
        <taxon>Deinococci</taxon>
        <taxon>Deinococcales</taxon>
        <taxon>Deinococcaceae</taxon>
        <taxon>Deinococcus</taxon>
    </lineage>
</organism>
<dbReference type="InterPro" id="IPR027417">
    <property type="entry name" value="P-loop_NTPase"/>
</dbReference>
<dbReference type="GO" id="GO:0005524">
    <property type="term" value="F:ATP binding"/>
    <property type="evidence" value="ECO:0007669"/>
    <property type="project" value="UniProtKB-UniRule"/>
</dbReference>
<evidence type="ECO:0000256" key="9">
    <source>
        <dbReference type="ARBA" id="ARBA00023204"/>
    </source>
</evidence>
<dbReference type="GO" id="GO:0005829">
    <property type="term" value="C:cytosol"/>
    <property type="evidence" value="ECO:0007669"/>
    <property type="project" value="TreeGrafter"/>
</dbReference>
<reference evidence="17 18" key="1">
    <citation type="submission" date="2019-10" db="EMBL/GenBank/DDBJ databases">
        <title>Deinococcus sp. isolated from soil.</title>
        <authorList>
            <person name="Li Y."/>
            <person name="Wang J."/>
        </authorList>
    </citation>
    <scope>NUCLEOTIDE SEQUENCE [LARGE SCALE GENOMIC DNA]</scope>
    <source>
        <strain evidence="17 18">SDU3-2</strain>
    </source>
</reference>
<dbReference type="PANTHER" id="PTHR11070">
    <property type="entry name" value="UVRD / RECB / PCRA DNA HELICASE FAMILY MEMBER"/>
    <property type="match status" value="1"/>
</dbReference>
<evidence type="ECO:0000313" key="18">
    <source>
        <dbReference type="Proteomes" id="UP000484842"/>
    </source>
</evidence>
<evidence type="ECO:0000256" key="13">
    <source>
        <dbReference type="ARBA" id="ARBA00048988"/>
    </source>
</evidence>
<evidence type="ECO:0000259" key="15">
    <source>
        <dbReference type="PROSITE" id="PS51198"/>
    </source>
</evidence>